<keyword evidence="4" id="KW-0597">Phosphoprotein</keyword>
<dbReference type="GO" id="GO:0003677">
    <property type="term" value="F:DNA binding"/>
    <property type="evidence" value="ECO:0007669"/>
    <property type="project" value="UniProtKB-KW"/>
</dbReference>
<dbReference type="PROSITE" id="PS50043">
    <property type="entry name" value="HTH_LUXR_2"/>
    <property type="match status" value="1"/>
</dbReference>
<organism evidence="7 8">
    <name type="scientific">Marilutibacter alkalisoli</name>
    <dbReference type="NCBI Taxonomy" id="2591633"/>
    <lineage>
        <taxon>Bacteria</taxon>
        <taxon>Pseudomonadati</taxon>
        <taxon>Pseudomonadota</taxon>
        <taxon>Gammaproteobacteria</taxon>
        <taxon>Lysobacterales</taxon>
        <taxon>Lysobacteraceae</taxon>
        <taxon>Marilutibacter</taxon>
    </lineage>
</organism>
<dbReference type="InterPro" id="IPR016032">
    <property type="entry name" value="Sig_transdc_resp-reg_C-effctor"/>
</dbReference>
<evidence type="ECO:0000256" key="4">
    <source>
        <dbReference type="PROSITE-ProRule" id="PRU00169"/>
    </source>
</evidence>
<dbReference type="SMART" id="SM00448">
    <property type="entry name" value="REC"/>
    <property type="match status" value="1"/>
</dbReference>
<accession>A0A514BST6</accession>
<keyword evidence="2" id="KW-0238">DNA-binding</keyword>
<name>A0A514BST6_9GAMM</name>
<evidence type="ECO:0000259" key="6">
    <source>
        <dbReference type="PROSITE" id="PS50110"/>
    </source>
</evidence>
<keyword evidence="8" id="KW-1185">Reference proteome</keyword>
<evidence type="ECO:0000256" key="2">
    <source>
        <dbReference type="ARBA" id="ARBA00023125"/>
    </source>
</evidence>
<protein>
    <submittedName>
        <fullName evidence="7">Response regulator transcription factor</fullName>
    </submittedName>
</protein>
<keyword evidence="1" id="KW-0805">Transcription regulation</keyword>
<dbReference type="Gene3D" id="3.40.50.2300">
    <property type="match status" value="1"/>
</dbReference>
<dbReference type="AlphaFoldDB" id="A0A514BST6"/>
<dbReference type="EMBL" id="CP041242">
    <property type="protein sequence ID" value="QDH70446.1"/>
    <property type="molecule type" value="Genomic_DNA"/>
</dbReference>
<reference evidence="7 8" key="1">
    <citation type="submission" date="2019-06" db="EMBL/GenBank/DDBJ databases">
        <title>Lysobacter alkalisoli sp. nov. isolated from saline-alkali soil.</title>
        <authorList>
            <person name="Sun J.-Q."/>
            <person name="Xu L."/>
        </authorList>
    </citation>
    <scope>NUCLEOTIDE SEQUENCE [LARGE SCALE GENOMIC DNA]</scope>
    <source>
        <strain evidence="7 8">SJ-36</strain>
    </source>
</reference>
<dbReference type="InterPro" id="IPR001789">
    <property type="entry name" value="Sig_transdc_resp-reg_receiver"/>
</dbReference>
<proteinExistence type="predicted"/>
<dbReference type="Gene3D" id="1.10.10.10">
    <property type="entry name" value="Winged helix-like DNA-binding domain superfamily/Winged helix DNA-binding domain"/>
    <property type="match status" value="1"/>
</dbReference>
<dbReference type="PROSITE" id="PS00622">
    <property type="entry name" value="HTH_LUXR_1"/>
    <property type="match status" value="1"/>
</dbReference>
<dbReference type="GO" id="GO:0000160">
    <property type="term" value="P:phosphorelay signal transduction system"/>
    <property type="evidence" value="ECO:0007669"/>
    <property type="project" value="InterPro"/>
</dbReference>
<feature type="modified residue" description="4-aspartylphosphate" evidence="4">
    <location>
        <position position="56"/>
    </location>
</feature>
<sequence>MDCTDASVLLIDDDAAVRNGLVRLIRSAGWNATPFASAEEFLASDATDDLGCIVLDIRMPGLTGPELHAWMREHDISLPVIYLSGFCDIRTSVQAMKLGASDVLEKPADADVLLQAIAAAVERHRQDCSRRQASDAFGTRLGTLSVREREVMNHVILGRLNKQIAADLGISEKTVKVHRGRMMAKMRVRSVAELVHQCDQFGIAEPEAA</sequence>
<dbReference type="KEGG" id="lyj:FKV23_10405"/>
<dbReference type="InterPro" id="IPR011006">
    <property type="entry name" value="CheY-like_superfamily"/>
</dbReference>
<dbReference type="PANTHER" id="PTHR44688">
    <property type="entry name" value="DNA-BINDING TRANSCRIPTIONAL ACTIVATOR DEVR_DOSR"/>
    <property type="match status" value="1"/>
</dbReference>
<evidence type="ECO:0000256" key="1">
    <source>
        <dbReference type="ARBA" id="ARBA00023015"/>
    </source>
</evidence>
<dbReference type="InterPro" id="IPR000792">
    <property type="entry name" value="Tscrpt_reg_LuxR_C"/>
</dbReference>
<dbReference type="SUPFAM" id="SSF46894">
    <property type="entry name" value="C-terminal effector domain of the bipartite response regulators"/>
    <property type="match status" value="1"/>
</dbReference>
<dbReference type="GO" id="GO:0006355">
    <property type="term" value="P:regulation of DNA-templated transcription"/>
    <property type="evidence" value="ECO:0007669"/>
    <property type="project" value="InterPro"/>
</dbReference>
<dbReference type="InterPro" id="IPR036388">
    <property type="entry name" value="WH-like_DNA-bd_sf"/>
</dbReference>
<evidence type="ECO:0000313" key="7">
    <source>
        <dbReference type="EMBL" id="QDH70446.1"/>
    </source>
</evidence>
<dbReference type="Pfam" id="PF00196">
    <property type="entry name" value="GerE"/>
    <property type="match status" value="1"/>
</dbReference>
<dbReference type="PROSITE" id="PS50110">
    <property type="entry name" value="RESPONSE_REGULATORY"/>
    <property type="match status" value="1"/>
</dbReference>
<evidence type="ECO:0000256" key="3">
    <source>
        <dbReference type="ARBA" id="ARBA00023163"/>
    </source>
</evidence>
<dbReference type="CDD" id="cd06170">
    <property type="entry name" value="LuxR_C_like"/>
    <property type="match status" value="1"/>
</dbReference>
<feature type="domain" description="Response regulatory" evidence="6">
    <location>
        <begin position="7"/>
        <end position="121"/>
    </location>
</feature>
<dbReference type="Proteomes" id="UP000317199">
    <property type="component" value="Chromosome"/>
</dbReference>
<keyword evidence="3" id="KW-0804">Transcription</keyword>
<dbReference type="Pfam" id="PF00072">
    <property type="entry name" value="Response_reg"/>
    <property type="match status" value="1"/>
</dbReference>
<evidence type="ECO:0000259" key="5">
    <source>
        <dbReference type="PROSITE" id="PS50043"/>
    </source>
</evidence>
<evidence type="ECO:0000313" key="8">
    <source>
        <dbReference type="Proteomes" id="UP000317199"/>
    </source>
</evidence>
<gene>
    <name evidence="7" type="ORF">FKV23_10405</name>
</gene>
<dbReference type="SUPFAM" id="SSF52172">
    <property type="entry name" value="CheY-like"/>
    <property type="match status" value="1"/>
</dbReference>
<dbReference type="PRINTS" id="PR00038">
    <property type="entry name" value="HTHLUXR"/>
</dbReference>
<feature type="domain" description="HTH luxR-type" evidence="5">
    <location>
        <begin position="137"/>
        <end position="202"/>
    </location>
</feature>
<dbReference type="OrthoDB" id="9796655at2"/>
<dbReference type="PANTHER" id="PTHR44688:SF16">
    <property type="entry name" value="DNA-BINDING TRANSCRIPTIONAL ACTIVATOR DEVR_DOSR"/>
    <property type="match status" value="1"/>
</dbReference>
<dbReference type="SMART" id="SM00421">
    <property type="entry name" value="HTH_LUXR"/>
    <property type="match status" value="1"/>
</dbReference>